<sequence length="340" mass="36686">MQIIVTILAFVFSFTLATLFHEGGHMLAAAASHTQTEEFGLGFGRTVWSRTWRGTVFKINALPILAYVKIKGMESNYDAPDGFYTKGWWARLFTMVGGMLGNLVLAFLIFSIVFSTLGDPRASTKVGTVTPSSLAEAAGLKAGDNILAIDGVPMTDFDQISAVVQASENRQIDIRVDRGGSQVDILVTPALDASLGYVAIGYGPGFVRYNPFKAVWRALMFTGEYIVTYIKALPLLFTKRGVQSLTGPIGIARMTGEAAMSGFMSLLWLTGIISVAIGLTQLLPIPALDGGWVLFLLAEAVIRRRISPERQGTIQSIGLFALLGIMVLISIKDVAGIFVH</sequence>
<evidence type="ECO:0000256" key="11">
    <source>
        <dbReference type="SAM" id="Phobius"/>
    </source>
</evidence>
<keyword evidence="4 13" id="KW-0645">Protease</keyword>
<comment type="similarity">
    <text evidence="3">Belongs to the peptidase M50B family.</text>
</comment>
<keyword evidence="8 11" id="KW-1133">Transmembrane helix</keyword>
<dbReference type="Pfam" id="PF02163">
    <property type="entry name" value="Peptidase_M50"/>
    <property type="match status" value="1"/>
</dbReference>
<evidence type="ECO:0000256" key="8">
    <source>
        <dbReference type="ARBA" id="ARBA00022989"/>
    </source>
</evidence>
<feature type="transmembrane region" description="Helical" evidence="11">
    <location>
        <begin position="258"/>
        <end position="277"/>
    </location>
</feature>
<dbReference type="GO" id="GO:0004222">
    <property type="term" value="F:metalloendopeptidase activity"/>
    <property type="evidence" value="ECO:0007669"/>
    <property type="project" value="InterPro"/>
</dbReference>
<dbReference type="InterPro" id="IPR008915">
    <property type="entry name" value="Peptidase_M50"/>
</dbReference>
<dbReference type="RefSeq" id="WP_119088416.1">
    <property type="nucleotide sequence ID" value="NZ_QXIS01000001.1"/>
</dbReference>
<feature type="domain" description="PDZ" evidence="12">
    <location>
        <begin position="126"/>
        <end position="178"/>
    </location>
</feature>
<dbReference type="InterPro" id="IPR004387">
    <property type="entry name" value="Pept_M50_Zn"/>
</dbReference>
<keyword evidence="7" id="KW-0862">Zinc</keyword>
<dbReference type="PANTHER" id="PTHR42837:SF2">
    <property type="entry name" value="MEMBRANE METALLOPROTEASE ARASP2, CHLOROPLASTIC-RELATED"/>
    <property type="match status" value="1"/>
</dbReference>
<evidence type="ECO:0000256" key="2">
    <source>
        <dbReference type="ARBA" id="ARBA00004141"/>
    </source>
</evidence>
<evidence type="ECO:0000256" key="3">
    <source>
        <dbReference type="ARBA" id="ARBA00007931"/>
    </source>
</evidence>
<dbReference type="Pfam" id="PF17820">
    <property type="entry name" value="PDZ_6"/>
    <property type="match status" value="1"/>
</dbReference>
<reference evidence="13 14" key="1">
    <citation type="submission" date="2018-09" db="EMBL/GenBank/DDBJ databases">
        <title>Discovery and Ecogenomic Context for Candidatus Cryosericales, a Global Caldiserica Order Active in Thawing Permafrost.</title>
        <authorList>
            <person name="Martinez M.A."/>
            <person name="Woodcroft B.J."/>
            <person name="Ignacio Espinoza J.C."/>
            <person name="Zayed A."/>
            <person name="Singleton C.M."/>
            <person name="Boyd J."/>
            <person name="Li Y.-F."/>
            <person name="Purvine S."/>
            <person name="Maughan H."/>
            <person name="Hodgkins S.B."/>
            <person name="Anderson D."/>
            <person name="Sederholm M."/>
            <person name="Temperton B."/>
            <person name="Saleska S.R."/>
            <person name="Tyson G.W."/>
            <person name="Rich V.I."/>
        </authorList>
    </citation>
    <scope>NUCLEOTIDE SEQUENCE [LARGE SCALE GENOMIC DNA]</scope>
    <source>
        <strain evidence="13 14">SMC7</strain>
    </source>
</reference>
<evidence type="ECO:0000313" key="14">
    <source>
        <dbReference type="Proteomes" id="UP000266328"/>
    </source>
</evidence>
<gene>
    <name evidence="13" type="ORF">SMC7_00440</name>
</gene>
<dbReference type="AlphaFoldDB" id="A0A398CUC2"/>
<evidence type="ECO:0000256" key="9">
    <source>
        <dbReference type="ARBA" id="ARBA00023049"/>
    </source>
</evidence>
<evidence type="ECO:0000256" key="10">
    <source>
        <dbReference type="ARBA" id="ARBA00023136"/>
    </source>
</evidence>
<dbReference type="InterPro" id="IPR036034">
    <property type="entry name" value="PDZ_sf"/>
</dbReference>
<evidence type="ECO:0000256" key="1">
    <source>
        <dbReference type="ARBA" id="ARBA00001947"/>
    </source>
</evidence>
<keyword evidence="10 11" id="KW-0472">Membrane</keyword>
<comment type="caution">
    <text evidence="13">The sequence shown here is derived from an EMBL/GenBank/DDBJ whole genome shotgun (WGS) entry which is preliminary data.</text>
</comment>
<accession>A0A398CUC2</accession>
<dbReference type="CDD" id="cd06163">
    <property type="entry name" value="S2P-M50_PDZ_RseP-like"/>
    <property type="match status" value="1"/>
</dbReference>
<dbReference type="GO" id="GO:0016020">
    <property type="term" value="C:membrane"/>
    <property type="evidence" value="ECO:0007669"/>
    <property type="project" value="UniProtKB-SubCell"/>
</dbReference>
<keyword evidence="5 11" id="KW-0812">Transmembrane</keyword>
<evidence type="ECO:0000256" key="4">
    <source>
        <dbReference type="ARBA" id="ARBA00022670"/>
    </source>
</evidence>
<dbReference type="SUPFAM" id="SSF50156">
    <property type="entry name" value="PDZ domain-like"/>
    <property type="match status" value="1"/>
</dbReference>
<proteinExistence type="inferred from homology"/>
<evidence type="ECO:0000256" key="7">
    <source>
        <dbReference type="ARBA" id="ARBA00022833"/>
    </source>
</evidence>
<name>A0A398CUC2_9BACT</name>
<evidence type="ECO:0000256" key="6">
    <source>
        <dbReference type="ARBA" id="ARBA00022801"/>
    </source>
</evidence>
<dbReference type="Proteomes" id="UP000266328">
    <property type="component" value="Unassembled WGS sequence"/>
</dbReference>
<dbReference type="EMBL" id="QXIS01000001">
    <property type="protein sequence ID" value="RIE06986.1"/>
    <property type="molecule type" value="Genomic_DNA"/>
</dbReference>
<keyword evidence="9 13" id="KW-0482">Metalloprotease</keyword>
<evidence type="ECO:0000313" key="13">
    <source>
        <dbReference type="EMBL" id="RIE06986.1"/>
    </source>
</evidence>
<dbReference type="CDD" id="cd23081">
    <property type="entry name" value="cpPDZ_EcRseP-like"/>
    <property type="match status" value="1"/>
</dbReference>
<dbReference type="InterPro" id="IPR001478">
    <property type="entry name" value="PDZ"/>
</dbReference>
<comment type="subcellular location">
    <subcellularLocation>
        <location evidence="2">Membrane</location>
        <topology evidence="2">Multi-pass membrane protein</topology>
    </subcellularLocation>
</comment>
<dbReference type="PROSITE" id="PS50106">
    <property type="entry name" value="PDZ"/>
    <property type="match status" value="1"/>
</dbReference>
<evidence type="ECO:0000256" key="5">
    <source>
        <dbReference type="ARBA" id="ARBA00022692"/>
    </source>
</evidence>
<feature type="transmembrane region" description="Helical" evidence="11">
    <location>
        <begin position="314"/>
        <end position="331"/>
    </location>
</feature>
<dbReference type="GO" id="GO:0006508">
    <property type="term" value="P:proteolysis"/>
    <property type="evidence" value="ECO:0007669"/>
    <property type="project" value="UniProtKB-KW"/>
</dbReference>
<dbReference type="SMART" id="SM00228">
    <property type="entry name" value="PDZ"/>
    <property type="match status" value="1"/>
</dbReference>
<dbReference type="OrthoDB" id="9782003at2"/>
<dbReference type="PANTHER" id="PTHR42837">
    <property type="entry name" value="REGULATOR OF SIGMA-E PROTEASE RSEP"/>
    <property type="match status" value="1"/>
</dbReference>
<keyword evidence="14" id="KW-1185">Reference proteome</keyword>
<evidence type="ECO:0000259" key="12">
    <source>
        <dbReference type="PROSITE" id="PS50106"/>
    </source>
</evidence>
<feature type="transmembrane region" description="Helical" evidence="11">
    <location>
        <begin position="89"/>
        <end position="114"/>
    </location>
</feature>
<dbReference type="Gene3D" id="2.30.42.10">
    <property type="match status" value="1"/>
</dbReference>
<dbReference type="InterPro" id="IPR041489">
    <property type="entry name" value="PDZ_6"/>
</dbReference>
<protein>
    <submittedName>
        <fullName evidence="13">RIP metalloprotease</fullName>
    </submittedName>
</protein>
<keyword evidence="6" id="KW-0378">Hydrolase</keyword>
<comment type="cofactor">
    <cofactor evidence="1">
        <name>Zn(2+)</name>
        <dbReference type="ChEBI" id="CHEBI:29105"/>
    </cofactor>
</comment>
<organism evidence="13 14">
    <name type="scientific">Candidatus Cryosericum terrychapinii</name>
    <dbReference type="NCBI Taxonomy" id="2290919"/>
    <lineage>
        <taxon>Bacteria</taxon>
        <taxon>Pseudomonadati</taxon>
        <taxon>Caldisericota/Cryosericota group</taxon>
        <taxon>Candidatus Cryosericota</taxon>
        <taxon>Candidatus Cryosericia</taxon>
        <taxon>Candidatus Cryosericales</taxon>
        <taxon>Candidatus Cryosericaceae</taxon>
        <taxon>Candidatus Cryosericum</taxon>
    </lineage>
</organism>